<evidence type="ECO:0000256" key="1">
    <source>
        <dbReference type="SAM" id="MobiDB-lite"/>
    </source>
</evidence>
<proteinExistence type="predicted"/>
<dbReference type="Pfam" id="PF03130">
    <property type="entry name" value="HEAT_PBS"/>
    <property type="match status" value="2"/>
</dbReference>
<evidence type="ECO:0000313" key="3">
    <source>
        <dbReference type="EMBL" id="MCS3918566.1"/>
    </source>
</evidence>
<keyword evidence="2" id="KW-0812">Transmembrane</keyword>
<organism evidence="3 4">
    <name type="scientific">Candidatus Fervidibacter sacchari</name>
    <dbReference type="NCBI Taxonomy" id="1448929"/>
    <lineage>
        <taxon>Bacteria</taxon>
        <taxon>Candidatus Fervidibacterota</taxon>
        <taxon>Candidatus Fervidibacter</taxon>
    </lineage>
</organism>
<dbReference type="Gene3D" id="1.25.10.10">
    <property type="entry name" value="Leucine-rich Repeat Variant"/>
    <property type="match status" value="2"/>
</dbReference>
<dbReference type="SMART" id="SM00567">
    <property type="entry name" value="EZ_HEAT"/>
    <property type="match status" value="4"/>
</dbReference>
<dbReference type="EMBL" id="JANUCP010000002">
    <property type="protein sequence ID" value="MCS3918566.1"/>
    <property type="molecule type" value="Genomic_DNA"/>
</dbReference>
<keyword evidence="4" id="KW-1185">Reference proteome</keyword>
<name>A0ABT2EMB2_9BACT</name>
<sequence>MGKIEWTKLTTKLRQIAERVKWKAEQWSLKKLWKVFVFCAAIAVSVSISALIFLALKTPTDYVPLAILATIVFLRLFFFSVDAFSRGFLLHWLRPLPLIVRQLGSHYELQRMEALKQLLDMGEKAIPFFLQALEAPEDIAPYGDWNGTWAHQYAIEGLGRLKAREAADRVAKELESNHAGVRATSAWFFGELGIKEAIPDLIPLLVDEKVCCVLCGSNKEWVTSVNHIAAEALRKLGEGELVDDFKSVLEQERDEEALERLKRWLPQYRHAIVRGLINALQGSNVFNASQAAWALGKLNAVEALPVLERLAKSSRTPHMLRQVCREVVPWLRLIATLPSPADLTSIRTENLPAIPDPNAIPTDTLPRPATAPKEDSEMQKH</sequence>
<feature type="transmembrane region" description="Helical" evidence="2">
    <location>
        <begin position="35"/>
        <end position="56"/>
    </location>
</feature>
<evidence type="ECO:0000313" key="4">
    <source>
        <dbReference type="Proteomes" id="UP001204798"/>
    </source>
</evidence>
<accession>A0ABT2EMB2</accession>
<feature type="transmembrane region" description="Helical" evidence="2">
    <location>
        <begin position="62"/>
        <end position="84"/>
    </location>
</feature>
<dbReference type="RefSeq" id="WP_259094531.1">
    <property type="nucleotide sequence ID" value="NZ_CP130454.1"/>
</dbReference>
<dbReference type="InterPro" id="IPR016024">
    <property type="entry name" value="ARM-type_fold"/>
</dbReference>
<gene>
    <name evidence="3" type="ORF">M2350_000966</name>
</gene>
<dbReference type="SUPFAM" id="SSF48371">
    <property type="entry name" value="ARM repeat"/>
    <property type="match status" value="1"/>
</dbReference>
<comment type="caution">
    <text evidence="3">The sequence shown here is derived from an EMBL/GenBank/DDBJ whole genome shotgun (WGS) entry which is preliminary data.</text>
</comment>
<keyword evidence="2" id="KW-1133">Transmembrane helix</keyword>
<evidence type="ECO:0000256" key="2">
    <source>
        <dbReference type="SAM" id="Phobius"/>
    </source>
</evidence>
<dbReference type="InterPro" id="IPR004155">
    <property type="entry name" value="PBS_lyase_HEAT"/>
</dbReference>
<protein>
    <submittedName>
        <fullName evidence="3">HEAT repeat protein</fullName>
    </submittedName>
</protein>
<keyword evidence="2" id="KW-0472">Membrane</keyword>
<dbReference type="Proteomes" id="UP001204798">
    <property type="component" value="Unassembled WGS sequence"/>
</dbReference>
<dbReference type="InterPro" id="IPR011989">
    <property type="entry name" value="ARM-like"/>
</dbReference>
<feature type="region of interest" description="Disordered" evidence="1">
    <location>
        <begin position="351"/>
        <end position="381"/>
    </location>
</feature>
<reference evidence="3 4" key="1">
    <citation type="submission" date="2022-08" db="EMBL/GenBank/DDBJ databases">
        <title>Bacterial and archaeal communities from various locations to study Microbial Dark Matter (Phase II).</title>
        <authorList>
            <person name="Stepanauskas R."/>
        </authorList>
    </citation>
    <scope>NUCLEOTIDE SEQUENCE [LARGE SCALE GENOMIC DNA]</scope>
    <source>
        <strain evidence="3 4">PD1</strain>
    </source>
</reference>
<feature type="compositionally biased region" description="Basic and acidic residues" evidence="1">
    <location>
        <begin position="372"/>
        <end position="381"/>
    </location>
</feature>